<feature type="binding site" evidence="13">
    <location>
        <position position="98"/>
    </location>
    <ligand>
        <name>[4Fe-4S] cluster</name>
        <dbReference type="ChEBI" id="CHEBI:49883"/>
        <label>1</label>
    </ligand>
</feature>
<dbReference type="EMBL" id="ADLD01000013">
    <property type="protein sequence ID" value="EHB91374.1"/>
    <property type="molecule type" value="Genomic_DNA"/>
</dbReference>
<dbReference type="Pfam" id="PF00919">
    <property type="entry name" value="UPF0004"/>
    <property type="match status" value="1"/>
</dbReference>
<feature type="domain" description="Radical SAM core" evidence="16">
    <location>
        <begin position="159"/>
        <end position="391"/>
    </location>
</feature>
<keyword evidence="4 13" id="KW-0808">Transferase</keyword>
<dbReference type="SMART" id="SM00729">
    <property type="entry name" value="Elp3"/>
    <property type="match status" value="1"/>
</dbReference>
<evidence type="ECO:0000256" key="12">
    <source>
        <dbReference type="ARBA" id="ARBA00081141"/>
    </source>
</evidence>
<dbReference type="Pfam" id="PF01938">
    <property type="entry name" value="TRAM"/>
    <property type="match status" value="1"/>
</dbReference>
<dbReference type="InterPro" id="IPR007197">
    <property type="entry name" value="rSAM"/>
</dbReference>
<evidence type="ECO:0000259" key="15">
    <source>
        <dbReference type="PROSITE" id="PS51449"/>
    </source>
</evidence>
<dbReference type="RefSeq" id="WP_009134229.1">
    <property type="nucleotide sequence ID" value="NZ_CP102250.1"/>
</dbReference>
<dbReference type="Pfam" id="PF04055">
    <property type="entry name" value="Radical_SAM"/>
    <property type="match status" value="1"/>
</dbReference>
<dbReference type="SUPFAM" id="SSF102114">
    <property type="entry name" value="Radical SAM enzymes"/>
    <property type="match status" value="1"/>
</dbReference>
<reference evidence="17 18" key="1">
    <citation type="submission" date="2011-08" db="EMBL/GenBank/DDBJ databases">
        <title>The Genome Sequence of Alistipes indistinctus YIT 12060.</title>
        <authorList>
            <consortium name="The Broad Institute Genome Sequencing Platform"/>
            <person name="Earl A."/>
            <person name="Ward D."/>
            <person name="Feldgarden M."/>
            <person name="Gevers D."/>
            <person name="Morotomi M."/>
            <person name="Young S.K."/>
            <person name="Zeng Q."/>
            <person name="Gargeya S."/>
            <person name="Fitzgerald M."/>
            <person name="Haas B."/>
            <person name="Abouelleil A."/>
            <person name="Alvarado L."/>
            <person name="Arachchi H.M."/>
            <person name="Berlin A."/>
            <person name="Brown A."/>
            <person name="Chapman S.B."/>
            <person name="Chen Z."/>
            <person name="Dunbar C."/>
            <person name="Freedman E."/>
            <person name="Gearin G."/>
            <person name="Gellesch M."/>
            <person name="Goldberg J."/>
            <person name="Griggs A."/>
            <person name="Gujja S."/>
            <person name="Heiman D."/>
            <person name="Howarth C."/>
            <person name="Larson L."/>
            <person name="Lui A."/>
            <person name="MacDonald P.J.P."/>
            <person name="Montmayeur A."/>
            <person name="Murphy C."/>
            <person name="Neiman D."/>
            <person name="Pearson M."/>
            <person name="Priest M."/>
            <person name="Roberts A."/>
            <person name="Saif S."/>
            <person name="Shea T."/>
            <person name="Shenoy N."/>
            <person name="Sisk P."/>
            <person name="Stolte C."/>
            <person name="Sykes S."/>
            <person name="Wortman J."/>
            <person name="Nusbaum C."/>
            <person name="Birren B."/>
        </authorList>
    </citation>
    <scope>NUCLEOTIDE SEQUENCE [LARGE SCALE GENOMIC DNA]</scope>
    <source>
        <strain evidence="17 18">YIT 12060</strain>
    </source>
</reference>
<dbReference type="NCBIfam" id="TIGR00089">
    <property type="entry name" value="MiaB/RimO family radical SAM methylthiotransferase"/>
    <property type="match status" value="1"/>
</dbReference>
<evidence type="ECO:0000256" key="8">
    <source>
        <dbReference type="ARBA" id="ARBA00023014"/>
    </source>
</evidence>
<dbReference type="EC" id="2.8.4.3" evidence="9 13"/>
<sequence>MNLNHVNISGLRPIVGDGRKLYIETYGCQMNAGDSEVVLSILQGDGFRYTEDPAGADVILINTCSIRDNAEQRIWGRLRELRQYKKKNKGLLVGVIGCMAERLREKLIDQEELVNLVAGPDAYRDLPRLLREAGGGAKAVNVLLSGEETYAEISPVRLDKNGVSAYISIMRGCNNMCSYCVVPYTRGAERSRDPQTILREARELFDGGYREVTLLGQNVNSYRWKNGETVAGFADLLGAVASVDPKLRVRFSTSHPKDLSDEVLHTMARYPNLCRAIHLPAQSGSTRMLELMNRKYTREWYLGRIEAIRRILPGCSISTDLIAGFCTETDDDHRQTLSLMEEVGYASAFMFKYSERPNTKAARHMADDVPDGVKTARLNEIIALQNELSLRSNRLDVGREFEVLVEGVSKRSDRQLFGRTSQNKVVVFDRGDARVGDYVRVRVTDCSSATLHGQRVE</sequence>
<feature type="binding site" evidence="13">
    <location>
        <position position="173"/>
    </location>
    <ligand>
        <name>[4Fe-4S] cluster</name>
        <dbReference type="ChEBI" id="CHEBI:49883"/>
        <label>2</label>
        <note>4Fe-4S-S-AdoMet</note>
    </ligand>
</feature>
<dbReference type="HOGENOM" id="CLU_018697_2_0_10"/>
<dbReference type="PROSITE" id="PS50926">
    <property type="entry name" value="TRAM"/>
    <property type="match status" value="1"/>
</dbReference>
<dbReference type="PROSITE" id="PS01278">
    <property type="entry name" value="MTTASE_RADICAL"/>
    <property type="match status" value="1"/>
</dbReference>
<keyword evidence="18" id="KW-1185">Reference proteome</keyword>
<dbReference type="InterPro" id="IPR006638">
    <property type="entry name" value="Elp3/MiaA/NifB-like_rSAM"/>
</dbReference>
<dbReference type="FunFam" id="3.80.30.20:FF:000001">
    <property type="entry name" value="tRNA-2-methylthio-N(6)-dimethylallyladenosine synthase 2"/>
    <property type="match status" value="1"/>
</dbReference>
<dbReference type="GeneID" id="92815540"/>
<comment type="function">
    <text evidence="1 13">Catalyzes the methylthiolation of N6-(dimethylallyl)adenosine (i(6)A), leading to the formation of 2-methylthio-N6-(dimethylallyl)adenosine (ms(2)i(6)A) at position 37 in tRNAs that read codons beginning with uridine.</text>
</comment>
<gene>
    <name evidence="13" type="primary">miaB</name>
    <name evidence="17" type="ORF">HMPREF9450_01423</name>
</gene>
<dbReference type="PATRIC" id="fig|742725.3.peg.1506"/>
<comment type="caution">
    <text evidence="17">The sequence shown here is derived from an EMBL/GenBank/DDBJ whole genome shotgun (WGS) entry which is preliminary data.</text>
</comment>
<dbReference type="Proteomes" id="UP000006008">
    <property type="component" value="Unassembled WGS sequence"/>
</dbReference>
<dbReference type="InterPro" id="IPR013848">
    <property type="entry name" value="Methylthiotransferase_N"/>
</dbReference>
<feature type="binding site" evidence="13">
    <location>
        <position position="64"/>
    </location>
    <ligand>
        <name>[4Fe-4S] cluster</name>
        <dbReference type="ChEBI" id="CHEBI:49883"/>
        <label>1</label>
    </ligand>
</feature>
<keyword evidence="3 13" id="KW-0963">Cytoplasm</keyword>
<feature type="binding site" evidence="13">
    <location>
        <position position="28"/>
    </location>
    <ligand>
        <name>[4Fe-4S] cluster</name>
        <dbReference type="ChEBI" id="CHEBI:49883"/>
        <label>1</label>
    </ligand>
</feature>
<feature type="binding site" evidence="13">
    <location>
        <position position="180"/>
    </location>
    <ligand>
        <name>[4Fe-4S] cluster</name>
        <dbReference type="ChEBI" id="CHEBI:49883"/>
        <label>2</label>
        <note>4Fe-4S-S-AdoMet</note>
    </ligand>
</feature>
<evidence type="ECO:0000313" key="18">
    <source>
        <dbReference type="Proteomes" id="UP000006008"/>
    </source>
</evidence>
<dbReference type="InterPro" id="IPR020612">
    <property type="entry name" value="Methylthiotransferase_CS"/>
</dbReference>
<dbReference type="GO" id="GO:0046872">
    <property type="term" value="F:metal ion binding"/>
    <property type="evidence" value="ECO:0007669"/>
    <property type="project" value="UniProtKB-KW"/>
</dbReference>
<dbReference type="GO" id="GO:0051539">
    <property type="term" value="F:4 iron, 4 sulfur cluster binding"/>
    <property type="evidence" value="ECO:0007669"/>
    <property type="project" value="UniProtKB-UniRule"/>
</dbReference>
<keyword evidence="13" id="KW-0819">tRNA processing</keyword>
<dbReference type="InterPro" id="IPR058240">
    <property type="entry name" value="rSAM_sf"/>
</dbReference>
<comment type="subcellular location">
    <subcellularLocation>
        <location evidence="13">Cytoplasm</location>
    </subcellularLocation>
</comment>
<feature type="domain" description="MTTase N-terminal" evidence="15">
    <location>
        <begin position="19"/>
        <end position="135"/>
    </location>
</feature>
<evidence type="ECO:0000256" key="10">
    <source>
        <dbReference type="ARBA" id="ARBA00068570"/>
    </source>
</evidence>
<evidence type="ECO:0000256" key="5">
    <source>
        <dbReference type="ARBA" id="ARBA00022691"/>
    </source>
</evidence>
<dbReference type="InterPro" id="IPR038135">
    <property type="entry name" value="Methylthiotransferase_N_sf"/>
</dbReference>
<dbReference type="PROSITE" id="PS51449">
    <property type="entry name" value="MTTASE_N"/>
    <property type="match status" value="1"/>
</dbReference>
<evidence type="ECO:0000256" key="4">
    <source>
        <dbReference type="ARBA" id="ARBA00022679"/>
    </source>
</evidence>
<comment type="similarity">
    <text evidence="13">Belongs to the methylthiotransferase family. MiaB subfamily.</text>
</comment>
<dbReference type="OrthoDB" id="9805215at2"/>
<name>G5H9V8_9BACT</name>
<dbReference type="AlphaFoldDB" id="G5H9V8"/>
<evidence type="ECO:0000256" key="1">
    <source>
        <dbReference type="ARBA" id="ARBA00003234"/>
    </source>
</evidence>
<dbReference type="SFLD" id="SFLDG01061">
    <property type="entry name" value="methylthiotransferase"/>
    <property type="match status" value="1"/>
</dbReference>
<dbReference type="SFLD" id="SFLDF00273">
    <property type="entry name" value="(dimethylallyl)adenosine_tRNA"/>
    <property type="match status" value="1"/>
</dbReference>
<dbReference type="HAMAP" id="MF_01864">
    <property type="entry name" value="tRNA_metthiotr_MiaB"/>
    <property type="match status" value="1"/>
</dbReference>
<feature type="binding site" evidence="13">
    <location>
        <position position="177"/>
    </location>
    <ligand>
        <name>[4Fe-4S] cluster</name>
        <dbReference type="ChEBI" id="CHEBI:49883"/>
        <label>2</label>
        <note>4Fe-4S-S-AdoMet</note>
    </ligand>
</feature>
<organism evidence="17 18">
    <name type="scientific">Alistipes indistinctus YIT 12060</name>
    <dbReference type="NCBI Taxonomy" id="742725"/>
    <lineage>
        <taxon>Bacteria</taxon>
        <taxon>Pseudomonadati</taxon>
        <taxon>Bacteroidota</taxon>
        <taxon>Bacteroidia</taxon>
        <taxon>Bacteroidales</taxon>
        <taxon>Rikenellaceae</taxon>
        <taxon>Alistipes</taxon>
    </lineage>
</organism>
<evidence type="ECO:0000256" key="2">
    <source>
        <dbReference type="ARBA" id="ARBA00022485"/>
    </source>
</evidence>
<proteinExistence type="inferred from homology"/>
<dbReference type="CDD" id="cd01335">
    <property type="entry name" value="Radical_SAM"/>
    <property type="match status" value="1"/>
</dbReference>
<dbReference type="Gene3D" id="3.80.30.20">
    <property type="entry name" value="tm_1862 like domain"/>
    <property type="match status" value="1"/>
</dbReference>
<dbReference type="eggNOG" id="COG0621">
    <property type="taxonomic scope" value="Bacteria"/>
</dbReference>
<comment type="cofactor">
    <cofactor evidence="13">
        <name>[4Fe-4S] cluster</name>
        <dbReference type="ChEBI" id="CHEBI:49883"/>
    </cofactor>
    <text evidence="13">Binds 2 [4Fe-4S] clusters. One cluster is coordinated with 3 cysteines and an exchangeable S-adenosyl-L-methionine.</text>
</comment>
<dbReference type="InterPro" id="IPR006463">
    <property type="entry name" value="MiaB_methiolase"/>
</dbReference>
<evidence type="ECO:0000256" key="6">
    <source>
        <dbReference type="ARBA" id="ARBA00022723"/>
    </source>
</evidence>
<dbReference type="GO" id="GO:0035597">
    <property type="term" value="F:tRNA-2-methylthio-N(6)-dimethylallyladenosine(37) synthase activity"/>
    <property type="evidence" value="ECO:0007669"/>
    <property type="project" value="UniProtKB-EC"/>
</dbReference>
<keyword evidence="7 13" id="KW-0408">Iron</keyword>
<dbReference type="FunFam" id="3.40.50.12160:FF:000003">
    <property type="entry name" value="CDK5 regulatory subunit-associated protein 1"/>
    <property type="match status" value="1"/>
</dbReference>
<feature type="domain" description="TRAM" evidence="14">
    <location>
        <begin position="394"/>
        <end position="457"/>
    </location>
</feature>
<keyword evidence="6 13" id="KW-0479">Metal-binding</keyword>
<keyword evidence="5 13" id="KW-0949">S-adenosyl-L-methionine</keyword>
<evidence type="ECO:0000256" key="11">
    <source>
        <dbReference type="ARBA" id="ARBA00080698"/>
    </source>
</evidence>
<evidence type="ECO:0000259" key="14">
    <source>
        <dbReference type="PROSITE" id="PS50926"/>
    </source>
</evidence>
<dbReference type="Gene3D" id="3.40.50.12160">
    <property type="entry name" value="Methylthiotransferase, N-terminal domain"/>
    <property type="match status" value="1"/>
</dbReference>
<comment type="catalytic activity">
    <reaction evidence="13">
        <text>N(6)-dimethylallyladenosine(37) in tRNA + (sulfur carrier)-SH + AH2 + 2 S-adenosyl-L-methionine = 2-methylsulfanyl-N(6)-dimethylallyladenosine(37) in tRNA + (sulfur carrier)-H + 5'-deoxyadenosine + L-methionine + A + S-adenosyl-L-homocysteine + 2 H(+)</text>
        <dbReference type="Rhea" id="RHEA:37067"/>
        <dbReference type="Rhea" id="RHEA-COMP:10375"/>
        <dbReference type="Rhea" id="RHEA-COMP:10376"/>
        <dbReference type="Rhea" id="RHEA-COMP:14737"/>
        <dbReference type="Rhea" id="RHEA-COMP:14739"/>
        <dbReference type="ChEBI" id="CHEBI:13193"/>
        <dbReference type="ChEBI" id="CHEBI:15378"/>
        <dbReference type="ChEBI" id="CHEBI:17319"/>
        <dbReference type="ChEBI" id="CHEBI:17499"/>
        <dbReference type="ChEBI" id="CHEBI:29917"/>
        <dbReference type="ChEBI" id="CHEBI:57844"/>
        <dbReference type="ChEBI" id="CHEBI:57856"/>
        <dbReference type="ChEBI" id="CHEBI:59789"/>
        <dbReference type="ChEBI" id="CHEBI:64428"/>
        <dbReference type="ChEBI" id="CHEBI:74415"/>
        <dbReference type="ChEBI" id="CHEBI:74417"/>
        <dbReference type="EC" id="2.8.4.3"/>
    </reaction>
</comment>
<dbReference type="InterPro" id="IPR023404">
    <property type="entry name" value="rSAM_horseshoe"/>
</dbReference>
<evidence type="ECO:0000259" key="16">
    <source>
        <dbReference type="PROSITE" id="PS51918"/>
    </source>
</evidence>
<dbReference type="PANTHER" id="PTHR43020">
    <property type="entry name" value="CDK5 REGULATORY SUBUNIT-ASSOCIATED PROTEIN 1"/>
    <property type="match status" value="1"/>
</dbReference>
<evidence type="ECO:0000256" key="7">
    <source>
        <dbReference type="ARBA" id="ARBA00023004"/>
    </source>
</evidence>
<dbReference type="InterPro" id="IPR005839">
    <property type="entry name" value="Methylthiotransferase"/>
</dbReference>
<dbReference type="SFLD" id="SFLDG01082">
    <property type="entry name" value="B12-binding_domain_containing"/>
    <property type="match status" value="1"/>
</dbReference>
<keyword evidence="2 13" id="KW-0004">4Fe-4S</keyword>
<dbReference type="NCBIfam" id="TIGR01574">
    <property type="entry name" value="miaB-methiolase"/>
    <property type="match status" value="1"/>
</dbReference>
<dbReference type="PROSITE" id="PS51918">
    <property type="entry name" value="RADICAL_SAM"/>
    <property type="match status" value="1"/>
</dbReference>
<dbReference type="GO" id="GO:0005829">
    <property type="term" value="C:cytosol"/>
    <property type="evidence" value="ECO:0007669"/>
    <property type="project" value="TreeGrafter"/>
</dbReference>
<comment type="subunit">
    <text evidence="13">Monomer.</text>
</comment>
<protein>
    <recommendedName>
        <fullName evidence="10 13">tRNA-2-methylthio-N(6)-dimethylallyladenosine synthase</fullName>
        <ecNumber evidence="9 13">2.8.4.3</ecNumber>
    </recommendedName>
    <alternativeName>
        <fullName evidence="12 13">(Dimethylallyl)adenosine tRNA methylthiotransferase MiaB</fullName>
    </alternativeName>
    <alternativeName>
        <fullName evidence="11 13">tRNA-i(6)A37 methylthiotransferase</fullName>
    </alternativeName>
</protein>
<dbReference type="InterPro" id="IPR002792">
    <property type="entry name" value="TRAM_dom"/>
</dbReference>
<evidence type="ECO:0000256" key="13">
    <source>
        <dbReference type="HAMAP-Rule" id="MF_01864"/>
    </source>
</evidence>
<evidence type="ECO:0000256" key="3">
    <source>
        <dbReference type="ARBA" id="ARBA00022490"/>
    </source>
</evidence>
<dbReference type="PANTHER" id="PTHR43020:SF2">
    <property type="entry name" value="MITOCHONDRIAL TRNA METHYLTHIOTRANSFERASE CDK5RAP1"/>
    <property type="match status" value="1"/>
</dbReference>
<accession>G5H9V8</accession>
<dbReference type="STRING" id="742725.HMPREF9450_01423"/>
<dbReference type="SFLD" id="SFLDS00029">
    <property type="entry name" value="Radical_SAM"/>
    <property type="match status" value="1"/>
</dbReference>
<dbReference type="SFLD" id="SFLDF00413">
    <property type="entry name" value="CDK5RAP1"/>
    <property type="match status" value="1"/>
</dbReference>
<keyword evidence="8 13" id="KW-0411">Iron-sulfur</keyword>
<evidence type="ECO:0000313" key="17">
    <source>
        <dbReference type="EMBL" id="EHB91374.1"/>
    </source>
</evidence>
<evidence type="ECO:0000256" key="9">
    <source>
        <dbReference type="ARBA" id="ARBA00033765"/>
    </source>
</evidence>